<sequence>MDDKLNAGRHAFMIESNRIIREVVIIKVVYDLLTVQFIDTKGAVRVRRNRLYETEEEAKMHVTDKRKTGYKSPYEYDL</sequence>
<protein>
    <submittedName>
        <fullName evidence="1">Uncharacterized protein</fullName>
    </submittedName>
</protein>
<dbReference type="RefSeq" id="WP_118379037.1">
    <property type="nucleotide sequence ID" value="NZ_CABJDQ010000001.1"/>
</dbReference>
<name>A0A415LH75_9FIRM</name>
<proteinExistence type="predicted"/>
<dbReference type="Proteomes" id="UP000283314">
    <property type="component" value="Unassembled WGS sequence"/>
</dbReference>
<dbReference type="AlphaFoldDB" id="A0A415LH75"/>
<comment type="caution">
    <text evidence="1">The sequence shown here is derived from an EMBL/GenBank/DDBJ whole genome shotgun (WGS) entry which is preliminary data.</text>
</comment>
<dbReference type="EMBL" id="QROT01000001">
    <property type="protein sequence ID" value="RHL47882.1"/>
    <property type="molecule type" value="Genomic_DNA"/>
</dbReference>
<accession>A0A415LH75</accession>
<evidence type="ECO:0000313" key="2">
    <source>
        <dbReference type="Proteomes" id="UP000283314"/>
    </source>
</evidence>
<evidence type="ECO:0000313" key="1">
    <source>
        <dbReference type="EMBL" id="RHL47882.1"/>
    </source>
</evidence>
<gene>
    <name evidence="1" type="ORF">DW018_00135</name>
</gene>
<organism evidence="1 2">
    <name type="scientific">Eubacterium ventriosum</name>
    <dbReference type="NCBI Taxonomy" id="39496"/>
    <lineage>
        <taxon>Bacteria</taxon>
        <taxon>Bacillati</taxon>
        <taxon>Bacillota</taxon>
        <taxon>Clostridia</taxon>
        <taxon>Eubacteriales</taxon>
        <taxon>Eubacteriaceae</taxon>
        <taxon>Eubacterium</taxon>
    </lineage>
</organism>
<reference evidence="1 2" key="1">
    <citation type="submission" date="2018-08" db="EMBL/GenBank/DDBJ databases">
        <title>A genome reference for cultivated species of the human gut microbiota.</title>
        <authorList>
            <person name="Zou Y."/>
            <person name="Xue W."/>
            <person name="Luo G."/>
        </authorList>
    </citation>
    <scope>NUCLEOTIDE SEQUENCE [LARGE SCALE GENOMIC DNA]</scope>
    <source>
        <strain evidence="1 2">AF37-4</strain>
    </source>
</reference>
<dbReference type="GeneID" id="66465640"/>